<accession>A0A9P0B0C9</accession>
<name>A0A9P0B0C9_BRAAE</name>
<dbReference type="InterPro" id="IPR029063">
    <property type="entry name" value="SAM-dependent_MTases_sf"/>
</dbReference>
<feature type="region of interest" description="Disordered" evidence="1">
    <location>
        <begin position="566"/>
        <end position="596"/>
    </location>
</feature>
<evidence type="ECO:0000313" key="2">
    <source>
        <dbReference type="EMBL" id="CAH0552622.1"/>
    </source>
</evidence>
<proteinExistence type="predicted"/>
<dbReference type="PANTHER" id="PTHR14663:SF2">
    <property type="entry name" value="METHYLTRANSFERASE NSUN7-RELATED"/>
    <property type="match status" value="1"/>
</dbReference>
<dbReference type="Gene3D" id="3.40.50.150">
    <property type="entry name" value="Vaccinia Virus protein VP39"/>
    <property type="match status" value="1"/>
</dbReference>
<dbReference type="EMBL" id="OV121134">
    <property type="protein sequence ID" value="CAH0552622.1"/>
    <property type="molecule type" value="Genomic_DNA"/>
</dbReference>
<dbReference type="OrthoDB" id="6817893at2759"/>
<evidence type="ECO:0000313" key="3">
    <source>
        <dbReference type="Proteomes" id="UP001154078"/>
    </source>
</evidence>
<protein>
    <submittedName>
        <fullName evidence="2">Uncharacterized protein</fullName>
    </submittedName>
</protein>
<evidence type="ECO:0000256" key="1">
    <source>
        <dbReference type="SAM" id="MobiDB-lite"/>
    </source>
</evidence>
<reference evidence="2" key="1">
    <citation type="submission" date="2021-12" db="EMBL/GenBank/DDBJ databases">
        <authorList>
            <person name="King R."/>
        </authorList>
    </citation>
    <scope>NUCLEOTIDE SEQUENCE</scope>
</reference>
<keyword evidence="3" id="KW-1185">Reference proteome</keyword>
<gene>
    <name evidence="2" type="ORF">MELIAE_LOCUS4802</name>
</gene>
<dbReference type="InterPro" id="IPR042620">
    <property type="entry name" value="NSUN7"/>
</dbReference>
<dbReference type="Proteomes" id="UP001154078">
    <property type="component" value="Chromosome 3"/>
</dbReference>
<dbReference type="AlphaFoldDB" id="A0A9P0B0C9"/>
<organism evidence="2 3">
    <name type="scientific">Brassicogethes aeneus</name>
    <name type="common">Rape pollen beetle</name>
    <name type="synonym">Meligethes aeneus</name>
    <dbReference type="NCBI Taxonomy" id="1431903"/>
    <lineage>
        <taxon>Eukaryota</taxon>
        <taxon>Metazoa</taxon>
        <taxon>Ecdysozoa</taxon>
        <taxon>Arthropoda</taxon>
        <taxon>Hexapoda</taxon>
        <taxon>Insecta</taxon>
        <taxon>Pterygota</taxon>
        <taxon>Neoptera</taxon>
        <taxon>Endopterygota</taxon>
        <taxon>Coleoptera</taxon>
        <taxon>Polyphaga</taxon>
        <taxon>Cucujiformia</taxon>
        <taxon>Nitidulidae</taxon>
        <taxon>Meligethinae</taxon>
        <taxon>Brassicogethes</taxon>
    </lineage>
</organism>
<dbReference type="PANTHER" id="PTHR14663">
    <property type="entry name" value="METHYLTRANSFERASE NSUN7-RELATED"/>
    <property type="match status" value="1"/>
</dbReference>
<sequence length="724" mass="82217">MGETGSDHQLWVNLSALGDGNVFGLLPDLMKRMLSDCDTSDVDDEYCDVILPSDDEWRTKVYYKLVERQRLMDDSEKNMLDHLLEEKNVKLHEWNIRPKTKVPCEPPVLLKKKKKHVTTKSIPWTVSDIAKAGCLLQTPPINTQFDDEQEMRRLVEKSALVWLLLYDLYHRSFNKRETKVQAIAAKLFDSSGLSFVENALWTQRIKLAAAVSRLRIKNNALSLSELLPPHLQDERVSANEGSKPVTCWVNTIKDRSFCLGPATFDKLVNDLELTGSVIQTHVNSPRSTAYLAVLLSHNEKIKKLLAFSAGQRKDEYQSYFNDLGMNNILIFSERLIDTHPDASYMEEVVAVFATPPNSYSAVSDPIDLVCSRGGDLSMLQVLTESEDTKEGRERVASVLDEQRKTLRFAMSRPQIQFVLYETHSELHAENKGMVVRALNDINKIAKIHHAALQGKLTIPIATTTTTETVNEINNNTDKAQAGDNLQVANKSSILLKTELSDETILDKIKVPDTDIFDVPNLPMLCPSEQECANLPTGGCFLQLLQRKQIIKLDDKYMIQMAEHRGLFGTPSTGKSKSSKSKKKVEEEVKKPPKTKKKLKDNELERIAAPTHTFLNHICRPSQIKCCNRCEEIQSNQGKETQFHKWWGESTRHIIQAKQTLTKRKIIPPHLPKIDEYLAKAKTIQQIPLVPRLRLTRVIPDDKVNLPLTVTNVEFNNINFTILKR</sequence>